<feature type="compositionally biased region" description="Gly residues" evidence="1">
    <location>
        <begin position="172"/>
        <end position="182"/>
    </location>
</feature>
<reference evidence="2 3" key="1">
    <citation type="submission" date="2023-12" db="EMBL/GenBank/DDBJ databases">
        <title>Streptomyces sp. V4-01.</title>
        <authorList>
            <person name="Somphong A."/>
            <person name="Phongsopitanun W."/>
        </authorList>
    </citation>
    <scope>NUCLEOTIDE SEQUENCE [LARGE SCALE GENOMIC DNA]</scope>
    <source>
        <strain evidence="2 3">V4-01</strain>
    </source>
</reference>
<dbReference type="RefSeq" id="WP_330792990.1">
    <property type="nucleotide sequence ID" value="NZ_JAZEWV010000002.1"/>
</dbReference>
<name>A0ABU7P5L3_9ACTN</name>
<proteinExistence type="predicted"/>
<keyword evidence="3" id="KW-1185">Reference proteome</keyword>
<gene>
    <name evidence="2" type="ORF">V2S66_03840</name>
</gene>
<organism evidence="2 3">
    <name type="scientific">Actinacidiphila polyblastidii</name>
    <dbReference type="NCBI Taxonomy" id="3110430"/>
    <lineage>
        <taxon>Bacteria</taxon>
        <taxon>Bacillati</taxon>
        <taxon>Actinomycetota</taxon>
        <taxon>Actinomycetes</taxon>
        <taxon>Kitasatosporales</taxon>
        <taxon>Streptomycetaceae</taxon>
        <taxon>Actinacidiphila</taxon>
    </lineage>
</organism>
<dbReference type="Proteomes" id="UP001344658">
    <property type="component" value="Unassembled WGS sequence"/>
</dbReference>
<protein>
    <submittedName>
        <fullName evidence="2">DUF6344 domain-containing protein</fullName>
    </submittedName>
</protein>
<dbReference type="InterPro" id="IPR045925">
    <property type="entry name" value="DUF6344"/>
</dbReference>
<accession>A0ABU7P5L3</accession>
<feature type="region of interest" description="Disordered" evidence="1">
    <location>
        <begin position="50"/>
        <end position="141"/>
    </location>
</feature>
<sequence>MAVAADVKTFWSALLSVLLKCIAALGFGRTANAAAVRPQAVPAGFVPAAAADRDEAAGRAGSRTRRGKRAKAAPPARTARRTAKGSGAGSGTATGTGACRVPAPRGCEPQLGGRDRKRTLPPTMKQRISAEAHGSSPSARSLRVDDMLGEEFAGAVSVPTSAPTSAHAGAGVDAGTGTGTGAGHDVAREPAPLAG</sequence>
<dbReference type="Pfam" id="PF19871">
    <property type="entry name" value="DUF6344"/>
    <property type="match status" value="1"/>
</dbReference>
<feature type="region of interest" description="Disordered" evidence="1">
    <location>
        <begin position="158"/>
        <end position="195"/>
    </location>
</feature>
<feature type="compositionally biased region" description="Basic residues" evidence="1">
    <location>
        <begin position="62"/>
        <end position="71"/>
    </location>
</feature>
<evidence type="ECO:0000313" key="2">
    <source>
        <dbReference type="EMBL" id="MEE4541100.1"/>
    </source>
</evidence>
<evidence type="ECO:0000313" key="3">
    <source>
        <dbReference type="Proteomes" id="UP001344658"/>
    </source>
</evidence>
<evidence type="ECO:0000256" key="1">
    <source>
        <dbReference type="SAM" id="MobiDB-lite"/>
    </source>
</evidence>
<dbReference type="EMBL" id="JAZEWV010000002">
    <property type="protein sequence ID" value="MEE4541100.1"/>
    <property type="molecule type" value="Genomic_DNA"/>
</dbReference>
<comment type="caution">
    <text evidence="2">The sequence shown here is derived from an EMBL/GenBank/DDBJ whole genome shotgun (WGS) entry which is preliminary data.</text>
</comment>